<proteinExistence type="inferred from homology"/>
<dbReference type="InterPro" id="IPR020889">
    <property type="entry name" value="LipoPS_assembly_LptD"/>
</dbReference>
<reference evidence="2 3" key="1">
    <citation type="submission" date="2017-10" db="EMBL/GenBank/DDBJ databases">
        <title>Genomics of the genus Arcobacter.</title>
        <authorList>
            <person name="Perez-Cataluna A."/>
            <person name="Figueras M.J."/>
        </authorList>
    </citation>
    <scope>NUCLEOTIDE SEQUENCE [LARGE SCALE GENOMIC DNA]</scope>
    <source>
        <strain evidence="2 3">CECT 8987</strain>
    </source>
</reference>
<protein>
    <submittedName>
        <fullName evidence="2">Organic solvent tolerance protein</fullName>
    </submittedName>
</protein>
<gene>
    <name evidence="2" type="ORF">CRV04_04160</name>
</gene>
<sequence length="697" mass="81760">MLKKLCLVVLIACNIFAQEVEEEKYQINAKFLDTKNDIVTAVGDVVIFSKTHFMTANKVIYDRKNKTFELFDDVVILKDNMLQAQSNYAFVNMQTDEMIQNPTLLLDKKSNLWINTNTSEKKDVKIKLEDSVLSSCDCEDPFWSMKFSSGDYNTEDKWVNMFNTRLYLKSVPLFYIPYFGFSADTTRRSGLLIPSLGYSGDEGVFYSQPIYYAPRPDFDLEVVPQIRTNRGEGIHAYLRWADSPYSMLRFSSGIFSEHSDYYEQEDLENKKHFGWSLDYERSKLFSDDKSQDGLYINAKWLNDVEFDNIAGERFAENYNKRIESKLNYFYKTSEYYGGIYARHYNETNLESNDAIMQQLPQVQLHQFTDSFLFDNLIYSSDFRYTNYTRQEGIRAQQYDINIPISYSFNMFDDYIRVTFKEELEFTNLQYDNSIAHLEDGSYLRNRHILEVGTDLIKPYENYLHTLNFTTQFSVPNSIKEKGDLYTINSNYNELAPFPVTEDDKTLTFTLNHSLYDRENLRQIINHKLKQAIIYDDFNSSTLGDLENEVTFNYILGSIYNRLIYSNQDNELIESSSGFNFTYDWFRFNATHYMSKNTPHSGKEDLESYTLAATTRFARDYELTYRLDYNIQDDVKSREGIIFTINDQCWQLNISFEDELVATSTTDGDDSRRQQVVYFNLLLKPIGGIRQSFKPSGN</sequence>
<dbReference type="GO" id="GO:0043165">
    <property type="term" value="P:Gram-negative-bacterium-type cell outer membrane assembly"/>
    <property type="evidence" value="ECO:0007669"/>
    <property type="project" value="InterPro"/>
</dbReference>
<accession>A0A4Q0XUH9</accession>
<feature type="chain" id="PRO_5039950583" evidence="1">
    <location>
        <begin position="18"/>
        <end position="697"/>
    </location>
</feature>
<dbReference type="AlphaFoldDB" id="A0A4Q0XUH9"/>
<dbReference type="PANTHER" id="PTHR30189:SF1">
    <property type="entry name" value="LPS-ASSEMBLY PROTEIN LPTD"/>
    <property type="match status" value="1"/>
</dbReference>
<feature type="signal peptide" evidence="1">
    <location>
        <begin position="1"/>
        <end position="17"/>
    </location>
</feature>
<comment type="caution">
    <text evidence="2">The sequence shown here is derived from an EMBL/GenBank/DDBJ whole genome shotgun (WGS) entry which is preliminary data.</text>
</comment>
<evidence type="ECO:0000256" key="1">
    <source>
        <dbReference type="SAM" id="SignalP"/>
    </source>
</evidence>
<dbReference type="GO" id="GO:1990351">
    <property type="term" value="C:transporter complex"/>
    <property type="evidence" value="ECO:0007669"/>
    <property type="project" value="TreeGrafter"/>
</dbReference>
<evidence type="ECO:0000313" key="3">
    <source>
        <dbReference type="Proteomes" id="UP000290657"/>
    </source>
</evidence>
<evidence type="ECO:0000313" key="2">
    <source>
        <dbReference type="EMBL" id="RXJ60204.1"/>
    </source>
</evidence>
<organism evidence="2 3">
    <name type="scientific">Candidatus Marinarcus aquaticus</name>
    <dbReference type="NCBI Taxonomy" id="2044504"/>
    <lineage>
        <taxon>Bacteria</taxon>
        <taxon>Pseudomonadati</taxon>
        <taxon>Campylobacterota</taxon>
        <taxon>Epsilonproteobacteria</taxon>
        <taxon>Campylobacterales</taxon>
        <taxon>Arcobacteraceae</taxon>
        <taxon>Candidatus Marinarcus</taxon>
    </lineage>
</organism>
<keyword evidence="3" id="KW-1185">Reference proteome</keyword>
<name>A0A4Q0XUH9_9BACT</name>
<dbReference type="GO" id="GO:0009279">
    <property type="term" value="C:cell outer membrane"/>
    <property type="evidence" value="ECO:0007669"/>
    <property type="project" value="InterPro"/>
</dbReference>
<dbReference type="Proteomes" id="UP000290657">
    <property type="component" value="Unassembled WGS sequence"/>
</dbReference>
<dbReference type="EMBL" id="PDKN01000002">
    <property type="protein sequence ID" value="RXJ60204.1"/>
    <property type="molecule type" value="Genomic_DNA"/>
</dbReference>
<dbReference type="PANTHER" id="PTHR30189">
    <property type="entry name" value="LPS-ASSEMBLY PROTEIN"/>
    <property type="match status" value="1"/>
</dbReference>
<keyword evidence="1" id="KW-0732">Signal</keyword>
<dbReference type="InterPro" id="IPR050218">
    <property type="entry name" value="LptD"/>
</dbReference>
<dbReference type="OrthoDB" id="9760225at2"/>
<dbReference type="HAMAP" id="MF_01411">
    <property type="entry name" value="LPS_assembly_LptD"/>
    <property type="match status" value="1"/>
</dbReference>
<dbReference type="GO" id="GO:0015920">
    <property type="term" value="P:lipopolysaccharide transport"/>
    <property type="evidence" value="ECO:0007669"/>
    <property type="project" value="InterPro"/>
</dbReference>
<dbReference type="RefSeq" id="WP_128995553.1">
    <property type="nucleotide sequence ID" value="NZ_PDKN01000002.1"/>
</dbReference>